<reference evidence="4 5" key="1">
    <citation type="submission" date="2023-07" db="EMBL/GenBank/DDBJ databases">
        <title>Genomic Encyclopedia of Type Strains, Phase IV (KMG-IV): sequencing the most valuable type-strain genomes for metagenomic binning, comparative biology and taxonomic classification.</title>
        <authorList>
            <person name="Goeker M."/>
        </authorList>
    </citation>
    <scope>NUCLEOTIDE SEQUENCE [LARGE SCALE GENOMIC DNA]</scope>
    <source>
        <strain evidence="4 5">DSM 15561</strain>
    </source>
</reference>
<evidence type="ECO:0000313" key="4">
    <source>
        <dbReference type="EMBL" id="MDQ0510876.1"/>
    </source>
</evidence>
<evidence type="ECO:0000259" key="3">
    <source>
        <dbReference type="Pfam" id="PF21722"/>
    </source>
</evidence>
<comment type="caution">
    <text evidence="4">The sequence shown here is derived from an EMBL/GenBank/DDBJ whole genome shotgun (WGS) entry which is preliminary data.</text>
</comment>
<dbReference type="InterPro" id="IPR022225">
    <property type="entry name" value="Phage_tail_fibre_N"/>
</dbReference>
<dbReference type="EMBL" id="JAUSVR010000004">
    <property type="protein sequence ID" value="MDQ0510876.1"/>
    <property type="molecule type" value="Genomic_DNA"/>
</dbReference>
<protein>
    <recommendedName>
        <fullName evidence="6">DUF2793 domain-containing protein</fullName>
    </recommendedName>
</protein>
<evidence type="ECO:0008006" key="6">
    <source>
        <dbReference type="Google" id="ProtNLM"/>
    </source>
</evidence>
<evidence type="ECO:0000259" key="2">
    <source>
        <dbReference type="Pfam" id="PF12571"/>
    </source>
</evidence>
<feature type="region of interest" description="Disordered" evidence="1">
    <location>
        <begin position="479"/>
        <end position="507"/>
    </location>
</feature>
<dbReference type="InterPro" id="IPR049304">
    <property type="entry name" value="Gly_rich_dom"/>
</dbReference>
<proteinExistence type="predicted"/>
<name>A0ABU0LQ94_9HYPH</name>
<dbReference type="Proteomes" id="UP001235094">
    <property type="component" value="Unassembled WGS sequence"/>
</dbReference>
<gene>
    <name evidence="4" type="ORF">QOZ99_001764</name>
</gene>
<accession>A0ABU0LQ94</accession>
<feature type="domain" description="Glycine-rich" evidence="3">
    <location>
        <begin position="361"/>
        <end position="538"/>
    </location>
</feature>
<dbReference type="RefSeq" id="WP_306889590.1">
    <property type="nucleotide sequence ID" value="NZ_JAUSVR010000004.1"/>
</dbReference>
<evidence type="ECO:0000256" key="1">
    <source>
        <dbReference type="SAM" id="MobiDB-lite"/>
    </source>
</evidence>
<dbReference type="Pfam" id="PF21722">
    <property type="entry name" value="Gly_rich_2"/>
    <property type="match status" value="1"/>
</dbReference>
<organism evidence="4 5">
    <name type="scientific">Ancylobacter amanitiformis</name>
    <dbReference type="NCBI Taxonomy" id="217069"/>
    <lineage>
        <taxon>Bacteria</taxon>
        <taxon>Pseudomonadati</taxon>
        <taxon>Pseudomonadota</taxon>
        <taxon>Alphaproteobacteria</taxon>
        <taxon>Hyphomicrobiales</taxon>
        <taxon>Xanthobacteraceae</taxon>
        <taxon>Ancylobacter</taxon>
    </lineage>
</organism>
<feature type="compositionally biased region" description="Low complexity" evidence="1">
    <location>
        <begin position="495"/>
        <end position="507"/>
    </location>
</feature>
<feature type="domain" description="Phage tail fibre protein N-terminal" evidence="2">
    <location>
        <begin position="1"/>
        <end position="145"/>
    </location>
</feature>
<evidence type="ECO:0000313" key="5">
    <source>
        <dbReference type="Proteomes" id="UP001235094"/>
    </source>
</evidence>
<dbReference type="Pfam" id="PF12571">
    <property type="entry name" value="Phage_tail_fib"/>
    <property type="match status" value="1"/>
</dbReference>
<keyword evidence="5" id="KW-1185">Reference proteome</keyword>
<sequence>MAQTSFALLTNLGRAKEAAALAGGTAVVITNIAIGDGVTVPSGGETALYHEVARKAISGSGTVVGSSNVAYFDAYLAAGDGPYTIREAGLIDSAGDLIAIAYYDPPINKPVPSSGQTVEGTVRLEVAFSNLANIAITIDPAIKVALQRLSRLPWIPILSMTTTAPPGSPVVGDCYLVPTGASGSWSGQAGKVAEFTTAGWALLPPPDGHGVGLPDGSVYVRIGGTYVKRGKVEQTIVKAGFTFAAANQDQLAVAVRSFALNYVAGGGTANAITATLDPPITSYSQIRALFLVPGSSNNAGSVTINVNGIGAIPVKSRGATLLPAATLLAGVPVVLLFDGTSAHLDGYVPQNGEAAFYVSGNWTCPVGVAQVYQIVTGGGGGGLGCSASQGGATGGGGGTAMGFKPVTPGSVYPAAIGAGGAGGAINLGSNGSAGGSTTFNGMQGNGGGGANLSGIVNGAGGLASGGTLNISGSDGMDGVTGSSDWAGNGGGSWWGTGQSSGVTTVGPAAIPGSGGASAYGTTARAGGAGADGIVYLRW</sequence>